<dbReference type="PROSITE" id="PS01358">
    <property type="entry name" value="ZF_RANBP2_1"/>
    <property type="match status" value="3"/>
</dbReference>
<dbReference type="InterPro" id="IPR036443">
    <property type="entry name" value="Znf_RanBP2_sf"/>
</dbReference>
<sequence length="524" mass="60445">MHRRLTSVFPIPSPTHSQFSLRLLFRFFSACTDPKLSFLYEQLEKTIAQPVSNREQLAHSEDQSRETGAVKVEDEGTGKDRIRGREVVISHPWPEWVGLMELLLKKDYLDLVGLDDLNQVRTACLRFARDRPGIIRYMSRKEIHEVAGCGCPSLDRKVVNSGKRLRAHVHMDEGHVCSQCSLRGNCERAYVKARKEEYGRTVDVMRILLTYGLGATNGLVQNQACLNKPIKESVKKLMGDMVELGLKQLDSSDDKSLQSEKALSKHRGLNRHQMDKDQLPMKHGDWICPVCNFMNFAKNMKCLKCNSESEERYNILREEQEHLPLKAGDWVCQKCNFLNFAKNTECLQCHGKPTDRLLNAGEWECHSCYYVNFRRNEYCRKCGWKRPKLLNTENSTTGSQLGNQEPVKKPIVSFVRDADDSHVTHFSQRKSFKRKEEWKNNSMEIVDFPIVGGNSSISRDPRAREKWKEEMLRKSKGNLPEDTRDDQNFSCYSGIPKSFDLEESTDDEEMASWFIAERSNKNCS</sequence>
<gene>
    <name evidence="7" type="ORF">LUZ63_005794</name>
</gene>
<evidence type="ECO:0000256" key="1">
    <source>
        <dbReference type="ARBA" id="ARBA00022723"/>
    </source>
</evidence>
<dbReference type="PROSITE" id="PS50199">
    <property type="entry name" value="ZF_RANBP2_2"/>
    <property type="match status" value="3"/>
</dbReference>
<feature type="region of interest" description="Disordered" evidence="5">
    <location>
        <begin position="51"/>
        <end position="78"/>
    </location>
</feature>
<dbReference type="PANTHER" id="PTHR23111">
    <property type="entry name" value="ZINC FINGER PROTEIN"/>
    <property type="match status" value="1"/>
</dbReference>
<evidence type="ECO:0000256" key="2">
    <source>
        <dbReference type="ARBA" id="ARBA00022771"/>
    </source>
</evidence>
<feature type="domain" description="RanBP2-type" evidence="6">
    <location>
        <begin position="359"/>
        <end position="388"/>
    </location>
</feature>
<keyword evidence="8" id="KW-1185">Reference proteome</keyword>
<dbReference type="InterPro" id="IPR001876">
    <property type="entry name" value="Znf_RanBP2"/>
</dbReference>
<proteinExistence type="predicted"/>
<dbReference type="GO" id="GO:0008270">
    <property type="term" value="F:zinc ion binding"/>
    <property type="evidence" value="ECO:0007669"/>
    <property type="project" value="UniProtKB-KW"/>
</dbReference>
<keyword evidence="2 4" id="KW-0863">Zinc-finger</keyword>
<dbReference type="SMART" id="SM00547">
    <property type="entry name" value="ZnF_RBZ"/>
    <property type="match status" value="3"/>
</dbReference>
<dbReference type="PANTHER" id="PTHR23111:SF23">
    <property type="entry name" value="RAN BP2_NZF ZINC FINGER-LIKE SUPERFAMILY PROTEIN"/>
    <property type="match status" value="1"/>
</dbReference>
<dbReference type="OrthoDB" id="448399at2759"/>
<keyword evidence="1" id="KW-0479">Metal-binding</keyword>
<dbReference type="EMBL" id="JAMQYH010000002">
    <property type="protein sequence ID" value="KAJ1697282.1"/>
    <property type="molecule type" value="Genomic_DNA"/>
</dbReference>
<evidence type="ECO:0000313" key="7">
    <source>
        <dbReference type="EMBL" id="KAJ1697282.1"/>
    </source>
</evidence>
<evidence type="ECO:0000259" key="6">
    <source>
        <dbReference type="PROSITE" id="PS50199"/>
    </source>
</evidence>
<dbReference type="GO" id="GO:0005737">
    <property type="term" value="C:cytoplasm"/>
    <property type="evidence" value="ECO:0007669"/>
    <property type="project" value="TreeGrafter"/>
</dbReference>
<dbReference type="SUPFAM" id="SSF90209">
    <property type="entry name" value="Ran binding protein zinc finger-like"/>
    <property type="match status" value="2"/>
</dbReference>
<comment type="caution">
    <text evidence="7">The sequence shown here is derived from an EMBL/GenBank/DDBJ whole genome shotgun (WGS) entry which is preliminary data.</text>
</comment>
<dbReference type="Pfam" id="PF00641">
    <property type="entry name" value="Zn_ribbon_RanBP"/>
    <property type="match status" value="2"/>
</dbReference>
<organism evidence="7 8">
    <name type="scientific">Rhynchospora breviuscula</name>
    <dbReference type="NCBI Taxonomy" id="2022672"/>
    <lineage>
        <taxon>Eukaryota</taxon>
        <taxon>Viridiplantae</taxon>
        <taxon>Streptophyta</taxon>
        <taxon>Embryophyta</taxon>
        <taxon>Tracheophyta</taxon>
        <taxon>Spermatophyta</taxon>
        <taxon>Magnoliopsida</taxon>
        <taxon>Liliopsida</taxon>
        <taxon>Poales</taxon>
        <taxon>Cyperaceae</taxon>
        <taxon>Cyperoideae</taxon>
        <taxon>Rhynchosporeae</taxon>
        <taxon>Rhynchospora</taxon>
    </lineage>
</organism>
<dbReference type="AlphaFoldDB" id="A0A9Q0CP78"/>
<evidence type="ECO:0000313" key="8">
    <source>
        <dbReference type="Proteomes" id="UP001151287"/>
    </source>
</evidence>
<keyword evidence="3" id="KW-0862">Zinc</keyword>
<feature type="domain" description="RanBP2-type" evidence="6">
    <location>
        <begin position="326"/>
        <end position="355"/>
    </location>
</feature>
<name>A0A9Q0CP78_9POAL</name>
<dbReference type="Gene3D" id="4.10.1060.10">
    <property type="entry name" value="Zinc finger, RanBP2-type"/>
    <property type="match status" value="3"/>
</dbReference>
<dbReference type="GO" id="GO:0003729">
    <property type="term" value="F:mRNA binding"/>
    <property type="evidence" value="ECO:0007669"/>
    <property type="project" value="TreeGrafter"/>
</dbReference>
<feature type="domain" description="RanBP2-type" evidence="6">
    <location>
        <begin position="282"/>
        <end position="311"/>
    </location>
</feature>
<evidence type="ECO:0000256" key="3">
    <source>
        <dbReference type="ARBA" id="ARBA00022833"/>
    </source>
</evidence>
<accession>A0A9Q0CP78</accession>
<dbReference type="Proteomes" id="UP001151287">
    <property type="component" value="Unassembled WGS sequence"/>
</dbReference>
<protein>
    <recommendedName>
        <fullName evidence="6">RanBP2-type domain-containing protein</fullName>
    </recommendedName>
</protein>
<feature type="compositionally biased region" description="Basic and acidic residues" evidence="5">
    <location>
        <begin position="56"/>
        <end position="65"/>
    </location>
</feature>
<evidence type="ECO:0000256" key="4">
    <source>
        <dbReference type="PROSITE-ProRule" id="PRU00322"/>
    </source>
</evidence>
<reference evidence="7" key="1">
    <citation type="journal article" date="2022" name="Cell">
        <title>Repeat-based holocentromeres influence genome architecture and karyotype evolution.</title>
        <authorList>
            <person name="Hofstatter P.G."/>
            <person name="Thangavel G."/>
            <person name="Lux T."/>
            <person name="Neumann P."/>
            <person name="Vondrak T."/>
            <person name="Novak P."/>
            <person name="Zhang M."/>
            <person name="Costa L."/>
            <person name="Castellani M."/>
            <person name="Scott A."/>
            <person name="Toegelov H."/>
            <person name="Fuchs J."/>
            <person name="Mata-Sucre Y."/>
            <person name="Dias Y."/>
            <person name="Vanzela A.L.L."/>
            <person name="Huettel B."/>
            <person name="Almeida C.C.S."/>
            <person name="Simkova H."/>
            <person name="Souza G."/>
            <person name="Pedrosa-Harand A."/>
            <person name="Macas J."/>
            <person name="Mayer K.F.X."/>
            <person name="Houben A."/>
            <person name="Marques A."/>
        </authorList>
    </citation>
    <scope>NUCLEOTIDE SEQUENCE</scope>
    <source>
        <strain evidence="7">RhyBre1mFocal</strain>
    </source>
</reference>
<evidence type="ECO:0000256" key="5">
    <source>
        <dbReference type="SAM" id="MobiDB-lite"/>
    </source>
</evidence>